<dbReference type="PANTHER" id="PTHR12864">
    <property type="entry name" value="RAN BINDING PROTEIN 9-RELATED"/>
    <property type="match status" value="1"/>
</dbReference>
<feature type="non-terminal residue" evidence="2">
    <location>
        <position position="1"/>
    </location>
</feature>
<protein>
    <submittedName>
        <fullName evidence="2">SPRY-domain-containing protein</fullName>
    </submittedName>
</protein>
<dbReference type="Proteomes" id="UP000092321">
    <property type="component" value="Unassembled WGS sequence"/>
</dbReference>
<accession>A0A1B7TDR0</accession>
<dbReference type="InterPro" id="IPR050618">
    <property type="entry name" value="Ubq-SigPath_Reg"/>
</dbReference>
<dbReference type="Gene3D" id="2.60.120.920">
    <property type="match status" value="1"/>
</dbReference>
<evidence type="ECO:0000313" key="3">
    <source>
        <dbReference type="Proteomes" id="UP000092321"/>
    </source>
</evidence>
<dbReference type="SMART" id="SM00449">
    <property type="entry name" value="SPRY"/>
    <property type="match status" value="1"/>
</dbReference>
<feature type="domain" description="B30.2/SPRY" evidence="1">
    <location>
        <begin position="43"/>
        <end position="254"/>
    </location>
</feature>
<dbReference type="EMBL" id="LXPE01000013">
    <property type="protein sequence ID" value="OBA26847.1"/>
    <property type="molecule type" value="Genomic_DNA"/>
</dbReference>
<dbReference type="SUPFAM" id="SSF49899">
    <property type="entry name" value="Concanavalin A-like lectins/glucanases"/>
    <property type="match status" value="1"/>
</dbReference>
<reference evidence="3" key="1">
    <citation type="journal article" date="2016" name="Proc. Natl. Acad. Sci. U.S.A.">
        <title>Comparative genomics of biotechnologically important yeasts.</title>
        <authorList>
            <person name="Riley R."/>
            <person name="Haridas S."/>
            <person name="Wolfe K.H."/>
            <person name="Lopes M.R."/>
            <person name="Hittinger C.T."/>
            <person name="Goeker M."/>
            <person name="Salamov A.A."/>
            <person name="Wisecaver J.H."/>
            <person name="Long T.M."/>
            <person name="Calvey C.H."/>
            <person name="Aerts A.L."/>
            <person name="Barry K.W."/>
            <person name="Choi C."/>
            <person name="Clum A."/>
            <person name="Coughlan A.Y."/>
            <person name="Deshpande S."/>
            <person name="Douglass A.P."/>
            <person name="Hanson S.J."/>
            <person name="Klenk H.-P."/>
            <person name="LaButti K.M."/>
            <person name="Lapidus A."/>
            <person name="Lindquist E.A."/>
            <person name="Lipzen A.M."/>
            <person name="Meier-Kolthoff J.P."/>
            <person name="Ohm R.A."/>
            <person name="Otillar R.P."/>
            <person name="Pangilinan J.L."/>
            <person name="Peng Y."/>
            <person name="Rokas A."/>
            <person name="Rosa C.A."/>
            <person name="Scheuner C."/>
            <person name="Sibirny A.A."/>
            <person name="Slot J.C."/>
            <person name="Stielow J.B."/>
            <person name="Sun H."/>
            <person name="Kurtzman C.P."/>
            <person name="Blackwell M."/>
            <person name="Grigoriev I.V."/>
            <person name="Jeffries T.W."/>
        </authorList>
    </citation>
    <scope>NUCLEOTIDE SEQUENCE [LARGE SCALE GENOMIC DNA]</scope>
    <source>
        <strain evidence="3">NRRL Y-1626</strain>
    </source>
</reference>
<dbReference type="OrthoDB" id="258495at2759"/>
<name>A0A1B7TDR0_9ASCO</name>
<comment type="caution">
    <text evidence="2">The sequence shown here is derived from an EMBL/GenBank/DDBJ whole genome shotgun (WGS) entry which is preliminary data.</text>
</comment>
<sequence>IEEKLQNLPLDEQFFYKQGEDFLKMNPPFLMNNLVDTHFDPIMTEQTLQYIEEEGAKAWEFTQTCNTSLSSSNSNGVTLPNDSLIITDKTDLHFLNNGYEISTWTNLPIPYKKRVYYYECKILELNNDPSCTELNSSNKEMISIGLTTLPYPDFRLPGRHHHSVAYDSNGDRRLSTSFELPIEIVASLPTYKKSDIIGVGYRCRSGTVFFTKNGKKIREYEVGHVRKWKPKYLYPCVGSTMVCKLNFNFGSRGFVYIEANSKKWGYGNTNGMKLPPPAYDKVRGDFILEEGFSDEEEDEE</sequence>
<evidence type="ECO:0000259" key="1">
    <source>
        <dbReference type="PROSITE" id="PS50188"/>
    </source>
</evidence>
<feature type="non-terminal residue" evidence="2">
    <location>
        <position position="300"/>
    </location>
</feature>
<proteinExistence type="predicted"/>
<dbReference type="InterPro" id="IPR001870">
    <property type="entry name" value="B30.2/SPRY"/>
</dbReference>
<dbReference type="AlphaFoldDB" id="A0A1B7TDR0"/>
<dbReference type="PROSITE" id="PS50188">
    <property type="entry name" value="B302_SPRY"/>
    <property type="match status" value="1"/>
</dbReference>
<gene>
    <name evidence="2" type="ORF">HANVADRAFT_12839</name>
</gene>
<dbReference type="InterPro" id="IPR003877">
    <property type="entry name" value="SPRY_dom"/>
</dbReference>
<organism evidence="2 3">
    <name type="scientific">Hanseniaspora valbyensis NRRL Y-1626</name>
    <dbReference type="NCBI Taxonomy" id="766949"/>
    <lineage>
        <taxon>Eukaryota</taxon>
        <taxon>Fungi</taxon>
        <taxon>Dikarya</taxon>
        <taxon>Ascomycota</taxon>
        <taxon>Saccharomycotina</taxon>
        <taxon>Saccharomycetes</taxon>
        <taxon>Saccharomycodales</taxon>
        <taxon>Saccharomycodaceae</taxon>
        <taxon>Hanseniaspora</taxon>
    </lineage>
</organism>
<evidence type="ECO:0000313" key="2">
    <source>
        <dbReference type="EMBL" id="OBA26847.1"/>
    </source>
</evidence>
<keyword evidence="3" id="KW-1185">Reference proteome</keyword>
<dbReference type="InterPro" id="IPR043136">
    <property type="entry name" value="B30.2/SPRY_sf"/>
</dbReference>
<dbReference type="Pfam" id="PF00622">
    <property type="entry name" value="SPRY"/>
    <property type="match status" value="1"/>
</dbReference>
<dbReference type="InterPro" id="IPR013320">
    <property type="entry name" value="ConA-like_dom_sf"/>
</dbReference>